<organism evidence="1 2">
    <name type="scientific">Botrytis fragariae</name>
    <dbReference type="NCBI Taxonomy" id="1964551"/>
    <lineage>
        <taxon>Eukaryota</taxon>
        <taxon>Fungi</taxon>
        <taxon>Dikarya</taxon>
        <taxon>Ascomycota</taxon>
        <taxon>Pezizomycotina</taxon>
        <taxon>Leotiomycetes</taxon>
        <taxon>Helotiales</taxon>
        <taxon>Sclerotiniaceae</taxon>
        <taxon>Botrytis</taxon>
    </lineage>
</organism>
<dbReference type="EMBL" id="JABFCT010000008">
    <property type="protein sequence ID" value="KAF5873712.1"/>
    <property type="molecule type" value="Genomic_DNA"/>
</dbReference>
<accession>A0A8H6AU55</accession>
<evidence type="ECO:0000313" key="2">
    <source>
        <dbReference type="Proteomes" id="UP000531561"/>
    </source>
</evidence>
<protein>
    <submittedName>
        <fullName evidence="1">Uncharacterized protein</fullName>
    </submittedName>
</protein>
<reference evidence="1 2" key="1">
    <citation type="journal article" date="2020" name="Phytopathology">
        <title>A high-quality genome resource of Botrytis fragariae, a new and rapidly spreading fungal pathogen causing strawberry gray mold in the U.S.A.</title>
        <authorList>
            <person name="Wu Y."/>
            <person name="Saski C.A."/>
            <person name="Schnabel G."/>
            <person name="Xiao S."/>
            <person name="Hu M."/>
        </authorList>
    </citation>
    <scope>NUCLEOTIDE SEQUENCE [LARGE SCALE GENOMIC DNA]</scope>
    <source>
        <strain evidence="1 2">BVB16</strain>
    </source>
</reference>
<dbReference type="GeneID" id="59259255"/>
<dbReference type="Proteomes" id="UP000531561">
    <property type="component" value="Unassembled WGS sequence"/>
</dbReference>
<comment type="caution">
    <text evidence="1">The sequence shown here is derived from an EMBL/GenBank/DDBJ whole genome shotgun (WGS) entry which is preliminary data.</text>
</comment>
<evidence type="ECO:0000313" key="1">
    <source>
        <dbReference type="EMBL" id="KAF5873712.1"/>
    </source>
</evidence>
<proteinExistence type="predicted"/>
<gene>
    <name evidence="1" type="ORF">Bfra_005176</name>
</gene>
<keyword evidence="2" id="KW-1185">Reference proteome</keyword>
<dbReference type="RefSeq" id="XP_037192658.1">
    <property type="nucleotide sequence ID" value="XM_037335563.1"/>
</dbReference>
<dbReference type="AlphaFoldDB" id="A0A8H6AU55"/>
<name>A0A8H6AU55_9HELO</name>
<sequence>MTILSSLSPCSVLNSCSGLDAGTDALKPDKPSRTALAYELKVEESSNPKELMPNITNETTTTSTTVYGIHTDLVDGCKVNKP</sequence>